<organism evidence="1 2">
    <name type="scientific">Elysia crispata</name>
    <name type="common">lettuce slug</name>
    <dbReference type="NCBI Taxonomy" id="231223"/>
    <lineage>
        <taxon>Eukaryota</taxon>
        <taxon>Metazoa</taxon>
        <taxon>Spiralia</taxon>
        <taxon>Lophotrochozoa</taxon>
        <taxon>Mollusca</taxon>
        <taxon>Gastropoda</taxon>
        <taxon>Heterobranchia</taxon>
        <taxon>Euthyneura</taxon>
        <taxon>Panpulmonata</taxon>
        <taxon>Sacoglossa</taxon>
        <taxon>Placobranchoidea</taxon>
        <taxon>Plakobranchidae</taxon>
        <taxon>Elysia</taxon>
    </lineage>
</organism>
<dbReference type="AlphaFoldDB" id="A0AAE1D6A0"/>
<gene>
    <name evidence="1" type="ORF">RRG08_058315</name>
</gene>
<sequence>MNDIGFEQHLQKAWIKLNASCPLDKDNPSMEVFFYSEDSYNTNKQKYELVEYSIALITFDGKHHRYISSSPGSQDALVSCGATAFMTLYFLTP</sequence>
<protein>
    <submittedName>
        <fullName evidence="1">Uncharacterized protein</fullName>
    </submittedName>
</protein>
<comment type="caution">
    <text evidence="1">The sequence shown here is derived from an EMBL/GenBank/DDBJ whole genome shotgun (WGS) entry which is preliminary data.</text>
</comment>
<proteinExistence type="predicted"/>
<reference evidence="1" key="1">
    <citation type="journal article" date="2023" name="G3 (Bethesda)">
        <title>A reference genome for the long-term kleptoplast-retaining sea slug Elysia crispata morphotype clarki.</title>
        <authorList>
            <person name="Eastman K.E."/>
            <person name="Pendleton A.L."/>
            <person name="Shaikh M.A."/>
            <person name="Suttiyut T."/>
            <person name="Ogas R."/>
            <person name="Tomko P."/>
            <person name="Gavelis G."/>
            <person name="Widhalm J.R."/>
            <person name="Wisecaver J.H."/>
        </authorList>
    </citation>
    <scope>NUCLEOTIDE SEQUENCE</scope>
    <source>
        <strain evidence="1">ECLA1</strain>
    </source>
</reference>
<keyword evidence="2" id="KW-1185">Reference proteome</keyword>
<evidence type="ECO:0000313" key="2">
    <source>
        <dbReference type="Proteomes" id="UP001283361"/>
    </source>
</evidence>
<dbReference type="Proteomes" id="UP001283361">
    <property type="component" value="Unassembled WGS sequence"/>
</dbReference>
<evidence type="ECO:0000313" key="1">
    <source>
        <dbReference type="EMBL" id="KAK3758008.1"/>
    </source>
</evidence>
<accession>A0AAE1D6A0</accession>
<name>A0AAE1D6A0_9GAST</name>
<dbReference type="EMBL" id="JAWDGP010005302">
    <property type="protein sequence ID" value="KAK3758008.1"/>
    <property type="molecule type" value="Genomic_DNA"/>
</dbReference>